<dbReference type="EMBL" id="JAWWNJ010000011">
    <property type="protein sequence ID" value="KAK7044750.1"/>
    <property type="molecule type" value="Genomic_DNA"/>
</dbReference>
<dbReference type="AlphaFoldDB" id="A0AAW0D1S9"/>
<organism evidence="5 6">
    <name type="scientific">Favolaschia claudopus</name>
    <dbReference type="NCBI Taxonomy" id="2862362"/>
    <lineage>
        <taxon>Eukaryota</taxon>
        <taxon>Fungi</taxon>
        <taxon>Dikarya</taxon>
        <taxon>Basidiomycota</taxon>
        <taxon>Agaricomycotina</taxon>
        <taxon>Agaricomycetes</taxon>
        <taxon>Agaricomycetidae</taxon>
        <taxon>Agaricales</taxon>
        <taxon>Marasmiineae</taxon>
        <taxon>Mycenaceae</taxon>
        <taxon>Favolaschia</taxon>
    </lineage>
</organism>
<feature type="transmembrane region" description="Helical" evidence="4">
    <location>
        <begin position="226"/>
        <end position="245"/>
    </location>
</feature>
<feature type="transmembrane region" description="Helical" evidence="4">
    <location>
        <begin position="330"/>
        <end position="348"/>
    </location>
</feature>
<dbReference type="Pfam" id="PF07690">
    <property type="entry name" value="MFS_1"/>
    <property type="match status" value="1"/>
</dbReference>
<feature type="transmembrane region" description="Helical" evidence="4">
    <location>
        <begin position="302"/>
        <end position="323"/>
    </location>
</feature>
<comment type="similarity">
    <text evidence="2">Belongs to the major facilitator superfamily. Monocarboxylate porter (TC 2.A.1.13) family.</text>
</comment>
<evidence type="ECO:0000313" key="5">
    <source>
        <dbReference type="EMBL" id="KAK7044750.1"/>
    </source>
</evidence>
<evidence type="ECO:0000256" key="4">
    <source>
        <dbReference type="SAM" id="Phobius"/>
    </source>
</evidence>
<sequence length="453" mass="48234">MSPASDVELLPRRPPDEKYGRLSVDRSPPSTPAPDSSSVPDGGLTAWMTIAGAWLVLFSTFGYLYSFGVYETFYALEYLANHSTSSIAWIGSFQLMMPFALGIVSGKLLDDGHFHMLQISGGVIFTFSSVLYVLKLCDNFNYNSTRLFMLSLAKPFQYYQIFLSQGLGMGIGLGLTFVPACGISSHHFAKRRALATGIVLSGSSAGSTVFPIMINHLLPKIGFASTVRASGYVVLGCLVVGNAMMRTRPRPARAVPDVKSFFADRAYLCAILGTLLSTAGVYFPVIYMQLFALQHSVGRDLAFYSIAIINGAGGFGRVAANYLADIYGPFYLQLGCTLVTAGTIWAVLGVHNSATLILVSILYGIFSGAWLALSIACLASLARSADEVGARTGIALALGSFGVLGSAPIQGALLTSSFIWIRPVAFSAGILMASAICFVGMTIFAGTRASPRH</sequence>
<keyword evidence="4" id="KW-0812">Transmembrane</keyword>
<evidence type="ECO:0000256" key="1">
    <source>
        <dbReference type="ARBA" id="ARBA00004141"/>
    </source>
</evidence>
<dbReference type="PANTHER" id="PTHR11360:SF234">
    <property type="entry name" value="MFS-TYPE TRANSPORTER DBAD-RELATED"/>
    <property type="match status" value="1"/>
</dbReference>
<dbReference type="InterPro" id="IPR050327">
    <property type="entry name" value="Proton-linked_MCT"/>
</dbReference>
<dbReference type="GO" id="GO:0016020">
    <property type="term" value="C:membrane"/>
    <property type="evidence" value="ECO:0007669"/>
    <property type="project" value="UniProtKB-SubCell"/>
</dbReference>
<feature type="region of interest" description="Disordered" evidence="3">
    <location>
        <begin position="1"/>
        <end position="39"/>
    </location>
</feature>
<dbReference type="Gene3D" id="1.20.1250.20">
    <property type="entry name" value="MFS general substrate transporter like domains"/>
    <property type="match status" value="2"/>
</dbReference>
<feature type="transmembrane region" description="Helical" evidence="4">
    <location>
        <begin position="426"/>
        <end position="447"/>
    </location>
</feature>
<protein>
    <submittedName>
        <fullName evidence="5">MFS general substrate transporter</fullName>
    </submittedName>
</protein>
<feature type="compositionally biased region" description="Basic and acidic residues" evidence="3">
    <location>
        <begin position="9"/>
        <end position="24"/>
    </location>
</feature>
<name>A0AAW0D1S9_9AGAR</name>
<dbReference type="InterPro" id="IPR011701">
    <property type="entry name" value="MFS"/>
</dbReference>
<feature type="transmembrane region" description="Helical" evidence="4">
    <location>
        <begin position="266"/>
        <end position="290"/>
    </location>
</feature>
<accession>A0AAW0D1S9</accession>
<reference evidence="5 6" key="1">
    <citation type="journal article" date="2024" name="J Genomics">
        <title>Draft genome sequencing and assembly of Favolaschia claudopus CIRM-BRFM 2984 isolated from oak limbs.</title>
        <authorList>
            <person name="Navarro D."/>
            <person name="Drula E."/>
            <person name="Chaduli D."/>
            <person name="Cazenave R."/>
            <person name="Ahrendt S."/>
            <person name="Wang J."/>
            <person name="Lipzen A."/>
            <person name="Daum C."/>
            <person name="Barry K."/>
            <person name="Grigoriev I.V."/>
            <person name="Favel A."/>
            <person name="Rosso M.N."/>
            <person name="Martin F."/>
        </authorList>
    </citation>
    <scope>NUCLEOTIDE SEQUENCE [LARGE SCALE GENOMIC DNA]</scope>
    <source>
        <strain evidence="5 6">CIRM-BRFM 2984</strain>
    </source>
</reference>
<feature type="transmembrane region" description="Helical" evidence="4">
    <location>
        <begin position="86"/>
        <end position="104"/>
    </location>
</feature>
<comment type="subcellular location">
    <subcellularLocation>
        <location evidence="1">Membrane</location>
        <topology evidence="1">Multi-pass membrane protein</topology>
    </subcellularLocation>
</comment>
<dbReference type="InterPro" id="IPR036259">
    <property type="entry name" value="MFS_trans_sf"/>
</dbReference>
<dbReference type="GO" id="GO:0022857">
    <property type="term" value="F:transmembrane transporter activity"/>
    <property type="evidence" value="ECO:0007669"/>
    <property type="project" value="InterPro"/>
</dbReference>
<proteinExistence type="inferred from homology"/>
<comment type="caution">
    <text evidence="5">The sequence shown here is derived from an EMBL/GenBank/DDBJ whole genome shotgun (WGS) entry which is preliminary data.</text>
</comment>
<evidence type="ECO:0000256" key="2">
    <source>
        <dbReference type="ARBA" id="ARBA00006727"/>
    </source>
</evidence>
<feature type="transmembrane region" description="Helical" evidence="4">
    <location>
        <begin position="156"/>
        <end position="181"/>
    </location>
</feature>
<dbReference type="PANTHER" id="PTHR11360">
    <property type="entry name" value="MONOCARBOXYLATE TRANSPORTER"/>
    <property type="match status" value="1"/>
</dbReference>
<evidence type="ECO:0000256" key="3">
    <source>
        <dbReference type="SAM" id="MobiDB-lite"/>
    </source>
</evidence>
<gene>
    <name evidence="5" type="ORF">R3P38DRAFT_176569</name>
</gene>
<dbReference type="SUPFAM" id="SSF103473">
    <property type="entry name" value="MFS general substrate transporter"/>
    <property type="match status" value="1"/>
</dbReference>
<feature type="transmembrane region" description="Helical" evidence="4">
    <location>
        <begin position="116"/>
        <end position="136"/>
    </location>
</feature>
<evidence type="ECO:0000313" key="6">
    <source>
        <dbReference type="Proteomes" id="UP001362999"/>
    </source>
</evidence>
<dbReference type="Proteomes" id="UP001362999">
    <property type="component" value="Unassembled WGS sequence"/>
</dbReference>
<feature type="transmembrane region" description="Helical" evidence="4">
    <location>
        <begin position="44"/>
        <end position="66"/>
    </location>
</feature>
<keyword evidence="4" id="KW-1133">Transmembrane helix</keyword>
<keyword evidence="6" id="KW-1185">Reference proteome</keyword>
<keyword evidence="4" id="KW-0472">Membrane</keyword>
<feature type="transmembrane region" description="Helical" evidence="4">
    <location>
        <begin position="394"/>
        <end position="420"/>
    </location>
</feature>
<feature type="transmembrane region" description="Helical" evidence="4">
    <location>
        <begin position="354"/>
        <end position="382"/>
    </location>
</feature>